<comment type="caution">
    <text evidence="1">The sequence shown here is derived from an EMBL/GenBank/DDBJ whole genome shotgun (WGS) entry which is preliminary data.</text>
</comment>
<accession>A0ACB6SBE3</accession>
<evidence type="ECO:0000313" key="1">
    <source>
        <dbReference type="EMBL" id="KAF2631384.1"/>
    </source>
</evidence>
<gene>
    <name evidence="1" type="ORF">BU25DRAFT_478908</name>
</gene>
<keyword evidence="2" id="KW-1185">Reference proteome</keyword>
<proteinExistence type="predicted"/>
<evidence type="ECO:0000313" key="2">
    <source>
        <dbReference type="Proteomes" id="UP000799754"/>
    </source>
</evidence>
<organism evidence="1 2">
    <name type="scientific">Macroventuria anomochaeta</name>
    <dbReference type="NCBI Taxonomy" id="301207"/>
    <lineage>
        <taxon>Eukaryota</taxon>
        <taxon>Fungi</taxon>
        <taxon>Dikarya</taxon>
        <taxon>Ascomycota</taxon>
        <taxon>Pezizomycotina</taxon>
        <taxon>Dothideomycetes</taxon>
        <taxon>Pleosporomycetidae</taxon>
        <taxon>Pleosporales</taxon>
        <taxon>Pleosporineae</taxon>
        <taxon>Didymellaceae</taxon>
        <taxon>Macroventuria</taxon>
    </lineage>
</organism>
<reference evidence="1" key="1">
    <citation type="journal article" date="2020" name="Stud. Mycol.">
        <title>101 Dothideomycetes genomes: a test case for predicting lifestyles and emergence of pathogens.</title>
        <authorList>
            <person name="Haridas S."/>
            <person name="Albert R."/>
            <person name="Binder M."/>
            <person name="Bloem J."/>
            <person name="Labutti K."/>
            <person name="Salamov A."/>
            <person name="Andreopoulos B."/>
            <person name="Baker S."/>
            <person name="Barry K."/>
            <person name="Bills G."/>
            <person name="Bluhm B."/>
            <person name="Cannon C."/>
            <person name="Castanera R."/>
            <person name="Culley D."/>
            <person name="Daum C."/>
            <person name="Ezra D."/>
            <person name="Gonzalez J."/>
            <person name="Henrissat B."/>
            <person name="Kuo A."/>
            <person name="Liang C."/>
            <person name="Lipzen A."/>
            <person name="Lutzoni F."/>
            <person name="Magnuson J."/>
            <person name="Mondo S."/>
            <person name="Nolan M."/>
            <person name="Ohm R."/>
            <person name="Pangilinan J."/>
            <person name="Park H.-J."/>
            <person name="Ramirez L."/>
            <person name="Alfaro M."/>
            <person name="Sun H."/>
            <person name="Tritt A."/>
            <person name="Yoshinaga Y."/>
            <person name="Zwiers L.-H."/>
            <person name="Turgeon B."/>
            <person name="Goodwin S."/>
            <person name="Spatafora J."/>
            <person name="Crous P."/>
            <person name="Grigoriev I."/>
        </authorList>
    </citation>
    <scope>NUCLEOTIDE SEQUENCE</scope>
    <source>
        <strain evidence="1">CBS 525.71</strain>
    </source>
</reference>
<protein>
    <submittedName>
        <fullName evidence="1">Uncharacterized protein</fullName>
    </submittedName>
</protein>
<dbReference type="Proteomes" id="UP000799754">
    <property type="component" value="Unassembled WGS sequence"/>
</dbReference>
<sequence length="119" mass="13953">MERNERGEFYFKAVVPVPYPIPHGGPVRKLLQKLKRRPYRRSHFYFMFEKLSYDRLITVLYLRGNPYEKTDAVVGFKELLIIDFKSIANFEGLAEQHGILLSTTLPYQLVGRPKVAHIN</sequence>
<name>A0ACB6SBE3_9PLEO</name>
<dbReference type="EMBL" id="MU006704">
    <property type="protein sequence ID" value="KAF2631384.1"/>
    <property type="molecule type" value="Genomic_DNA"/>
</dbReference>